<dbReference type="EMBL" id="JACHFJ010000001">
    <property type="protein sequence ID" value="MBB5371900.1"/>
    <property type="molecule type" value="Genomic_DNA"/>
</dbReference>
<evidence type="ECO:0000313" key="4">
    <source>
        <dbReference type="EMBL" id="MBB5371900.1"/>
    </source>
</evidence>
<sequence length="250" mass="25585">MNKVFLAPFALAGALLLAPAAQAQTPRDIQNMIANGQETQAIQALNNVLAQHPQSGVAWYLLAEAQDAQGNESAAAQALTKAQTISPGLPFAKPQEVSALQAHINAPHAAVTPERHHGISPAIMVIGGFIVLFVLLRMFGRRRTVYPGYGASGPMQNGPMGYGAPPGYGPGGGFGGGGGGFGSSLVSGLAAGAGFAAGERIIDGLTGRGEARADTPQQNFPDDNRDDGLNGTPGWGDSGSDDDLNNNSWS</sequence>
<keyword evidence="2" id="KW-0812">Transmembrane</keyword>
<evidence type="ECO:0000256" key="3">
    <source>
        <dbReference type="SAM" id="SignalP"/>
    </source>
</evidence>
<dbReference type="Gene3D" id="1.25.40.10">
    <property type="entry name" value="Tetratricopeptide repeat domain"/>
    <property type="match status" value="1"/>
</dbReference>
<feature type="transmembrane region" description="Helical" evidence="2">
    <location>
        <begin position="118"/>
        <end position="136"/>
    </location>
</feature>
<evidence type="ECO:0000313" key="5">
    <source>
        <dbReference type="Proteomes" id="UP000553706"/>
    </source>
</evidence>
<reference evidence="4 5" key="1">
    <citation type="submission" date="2020-08" db="EMBL/GenBank/DDBJ databases">
        <title>Genomic Encyclopedia of Type Strains, Phase IV (KMG-IV): sequencing the most valuable type-strain genomes for metagenomic binning, comparative biology and taxonomic classification.</title>
        <authorList>
            <person name="Goeker M."/>
        </authorList>
    </citation>
    <scope>NUCLEOTIDE SEQUENCE [LARGE SCALE GENOMIC DNA]</scope>
    <source>
        <strain evidence="4 5">DSM 27026</strain>
    </source>
</reference>
<dbReference type="SUPFAM" id="SSF48452">
    <property type="entry name" value="TPR-like"/>
    <property type="match status" value="1"/>
</dbReference>
<comment type="caution">
    <text evidence="4">The sequence shown here is derived from an EMBL/GenBank/DDBJ whole genome shotgun (WGS) entry which is preliminary data.</text>
</comment>
<feature type="region of interest" description="Disordered" evidence="1">
    <location>
        <begin position="207"/>
        <end position="250"/>
    </location>
</feature>
<organism evidence="4 5">
    <name type="scientific">Acidocella aromatica</name>
    <dbReference type="NCBI Taxonomy" id="1303579"/>
    <lineage>
        <taxon>Bacteria</taxon>
        <taxon>Pseudomonadati</taxon>
        <taxon>Pseudomonadota</taxon>
        <taxon>Alphaproteobacteria</taxon>
        <taxon>Acetobacterales</taxon>
        <taxon>Acidocellaceae</taxon>
        <taxon>Acidocella</taxon>
    </lineage>
</organism>
<dbReference type="Proteomes" id="UP000553706">
    <property type="component" value="Unassembled WGS sequence"/>
</dbReference>
<evidence type="ECO:0000256" key="1">
    <source>
        <dbReference type="SAM" id="MobiDB-lite"/>
    </source>
</evidence>
<gene>
    <name evidence="4" type="ORF">HNP71_000124</name>
</gene>
<dbReference type="AlphaFoldDB" id="A0A840VK66"/>
<feature type="signal peptide" evidence="3">
    <location>
        <begin position="1"/>
        <end position="23"/>
    </location>
</feature>
<dbReference type="Pfam" id="PF14559">
    <property type="entry name" value="TPR_19"/>
    <property type="match status" value="1"/>
</dbReference>
<keyword evidence="2" id="KW-0472">Membrane</keyword>
<feature type="chain" id="PRO_5032748449" description="Tetratricopeptide repeat protein" evidence="3">
    <location>
        <begin position="24"/>
        <end position="250"/>
    </location>
</feature>
<evidence type="ECO:0008006" key="6">
    <source>
        <dbReference type="Google" id="ProtNLM"/>
    </source>
</evidence>
<proteinExistence type="predicted"/>
<dbReference type="RefSeq" id="WP_183264917.1">
    <property type="nucleotide sequence ID" value="NZ_JACHFJ010000001.1"/>
</dbReference>
<accession>A0A840VK66</accession>
<name>A0A840VK66_9PROT</name>
<keyword evidence="2" id="KW-1133">Transmembrane helix</keyword>
<protein>
    <recommendedName>
        <fullName evidence="6">Tetratricopeptide repeat protein</fullName>
    </recommendedName>
</protein>
<keyword evidence="5" id="KW-1185">Reference proteome</keyword>
<keyword evidence="3" id="KW-0732">Signal</keyword>
<evidence type="ECO:0000256" key="2">
    <source>
        <dbReference type="SAM" id="Phobius"/>
    </source>
</evidence>
<dbReference type="InterPro" id="IPR011990">
    <property type="entry name" value="TPR-like_helical_dom_sf"/>
</dbReference>